<dbReference type="PANTHER" id="PTHR46481:SF10">
    <property type="entry name" value="ZINC FINGER BED DOMAIN-CONTAINING PROTEIN 39"/>
    <property type="match status" value="1"/>
</dbReference>
<reference evidence="8" key="1">
    <citation type="submission" date="2022-11" db="EMBL/GenBank/DDBJ databases">
        <title>Centuries of genome instability and evolution in soft-shell clam transmissible cancer (bioRxiv).</title>
        <authorList>
            <person name="Hart S.F.M."/>
            <person name="Yonemitsu M.A."/>
            <person name="Giersch R.M."/>
            <person name="Beal B.F."/>
            <person name="Arriagada G."/>
            <person name="Davis B.W."/>
            <person name="Ostrander E.A."/>
            <person name="Goff S.P."/>
            <person name="Metzger M.J."/>
        </authorList>
    </citation>
    <scope>NUCLEOTIDE SEQUENCE</scope>
    <source>
        <strain evidence="8">MELC-2E11</strain>
        <tissue evidence="8">Siphon/mantle</tissue>
    </source>
</reference>
<evidence type="ECO:0000256" key="6">
    <source>
        <dbReference type="SAM" id="MobiDB-lite"/>
    </source>
</evidence>
<dbReference type="PANTHER" id="PTHR46481">
    <property type="entry name" value="ZINC FINGER BED DOMAIN-CONTAINING PROTEIN 4"/>
    <property type="match status" value="1"/>
</dbReference>
<evidence type="ECO:0000256" key="4">
    <source>
        <dbReference type="ARBA" id="ARBA00022833"/>
    </source>
</evidence>
<dbReference type="Proteomes" id="UP001164746">
    <property type="component" value="Chromosome 6"/>
</dbReference>
<feature type="region of interest" description="Disordered" evidence="6">
    <location>
        <begin position="181"/>
        <end position="207"/>
    </location>
</feature>
<feature type="domain" description="HAT C-terminal dimerisation" evidence="7">
    <location>
        <begin position="238"/>
        <end position="295"/>
    </location>
</feature>
<evidence type="ECO:0000313" key="9">
    <source>
        <dbReference type="Proteomes" id="UP001164746"/>
    </source>
</evidence>
<keyword evidence="5" id="KW-0539">Nucleus</keyword>
<evidence type="ECO:0000256" key="5">
    <source>
        <dbReference type="ARBA" id="ARBA00023242"/>
    </source>
</evidence>
<dbReference type="SUPFAM" id="SSF53098">
    <property type="entry name" value="Ribonuclease H-like"/>
    <property type="match status" value="1"/>
</dbReference>
<sequence length="298" mass="33784">MYQNTDKQHKLVQDVSTRWNSTYEMLARYVEQHETVIKILSSSDFRKNVKGIVPLSPDDVSDLELVIKVLALLKQITTIMCDTKIPTIPLILVFKMRIINALRAEDNDSELVCSVKNAIRVNMEKRYTNLETEEFLYIATALDPRFKCLPDLPEVKREELYSKLADRAEVIDIQTESTGHDVTIATPTSPRAGSSSGSLPSLPRLPNLDENQNKLTEDVYITNTDPAVSASEQTRVEVEKYRSRKAAPLKSIPQDWWRQHEEEFPRLSRLAKEVLHIPATSVSSERVFSVAGDIVTAT</sequence>
<evidence type="ECO:0000256" key="2">
    <source>
        <dbReference type="ARBA" id="ARBA00022723"/>
    </source>
</evidence>
<evidence type="ECO:0000313" key="8">
    <source>
        <dbReference type="EMBL" id="WAR07746.1"/>
    </source>
</evidence>
<accession>A0ABY7EG27</accession>
<keyword evidence="3" id="KW-0863">Zinc-finger</keyword>
<evidence type="ECO:0000256" key="3">
    <source>
        <dbReference type="ARBA" id="ARBA00022771"/>
    </source>
</evidence>
<name>A0ABY7EG27_MYAAR</name>
<feature type="compositionally biased region" description="Low complexity" evidence="6">
    <location>
        <begin position="185"/>
        <end position="206"/>
    </location>
</feature>
<keyword evidence="4" id="KW-0862">Zinc</keyword>
<dbReference type="InterPro" id="IPR052035">
    <property type="entry name" value="ZnF_BED_domain_contain"/>
</dbReference>
<protein>
    <submittedName>
        <fullName evidence="8">ZBED1-like protein</fullName>
    </submittedName>
</protein>
<dbReference type="Pfam" id="PF05699">
    <property type="entry name" value="Dimer_Tnp_hAT"/>
    <property type="match status" value="1"/>
</dbReference>
<gene>
    <name evidence="8" type="ORF">MAR_017704</name>
</gene>
<evidence type="ECO:0000256" key="1">
    <source>
        <dbReference type="ARBA" id="ARBA00004123"/>
    </source>
</evidence>
<dbReference type="InterPro" id="IPR012337">
    <property type="entry name" value="RNaseH-like_sf"/>
</dbReference>
<dbReference type="InterPro" id="IPR008906">
    <property type="entry name" value="HATC_C_dom"/>
</dbReference>
<keyword evidence="9" id="KW-1185">Reference proteome</keyword>
<dbReference type="EMBL" id="CP111017">
    <property type="protein sequence ID" value="WAR07746.1"/>
    <property type="molecule type" value="Genomic_DNA"/>
</dbReference>
<organism evidence="8 9">
    <name type="scientific">Mya arenaria</name>
    <name type="common">Soft-shell clam</name>
    <dbReference type="NCBI Taxonomy" id="6604"/>
    <lineage>
        <taxon>Eukaryota</taxon>
        <taxon>Metazoa</taxon>
        <taxon>Spiralia</taxon>
        <taxon>Lophotrochozoa</taxon>
        <taxon>Mollusca</taxon>
        <taxon>Bivalvia</taxon>
        <taxon>Autobranchia</taxon>
        <taxon>Heteroconchia</taxon>
        <taxon>Euheterodonta</taxon>
        <taxon>Imparidentia</taxon>
        <taxon>Neoheterodontei</taxon>
        <taxon>Myida</taxon>
        <taxon>Myoidea</taxon>
        <taxon>Myidae</taxon>
        <taxon>Mya</taxon>
    </lineage>
</organism>
<comment type="subcellular location">
    <subcellularLocation>
        <location evidence="1">Nucleus</location>
    </subcellularLocation>
</comment>
<evidence type="ECO:0000259" key="7">
    <source>
        <dbReference type="Pfam" id="PF05699"/>
    </source>
</evidence>
<keyword evidence="2" id="KW-0479">Metal-binding</keyword>
<proteinExistence type="predicted"/>